<evidence type="ECO:0000313" key="9">
    <source>
        <dbReference type="Proteomes" id="UP000218231"/>
    </source>
</evidence>
<feature type="transmembrane region" description="Helical" evidence="6">
    <location>
        <begin position="256"/>
        <end position="276"/>
    </location>
</feature>
<keyword evidence="4 6" id="KW-0472">Membrane</keyword>
<evidence type="ECO:0000259" key="7">
    <source>
        <dbReference type="PROSITE" id="PS50262"/>
    </source>
</evidence>
<feature type="transmembrane region" description="Helical" evidence="6">
    <location>
        <begin position="296"/>
        <end position="316"/>
    </location>
</feature>
<keyword evidence="9" id="KW-1185">Reference proteome</keyword>
<feature type="transmembrane region" description="Helical" evidence="6">
    <location>
        <begin position="29"/>
        <end position="50"/>
    </location>
</feature>
<keyword evidence="3 6" id="KW-1133">Transmembrane helix</keyword>
<organism evidence="8 9">
    <name type="scientific">Diploscapter pachys</name>
    <dbReference type="NCBI Taxonomy" id="2018661"/>
    <lineage>
        <taxon>Eukaryota</taxon>
        <taxon>Metazoa</taxon>
        <taxon>Ecdysozoa</taxon>
        <taxon>Nematoda</taxon>
        <taxon>Chromadorea</taxon>
        <taxon>Rhabditida</taxon>
        <taxon>Rhabditina</taxon>
        <taxon>Rhabditomorpha</taxon>
        <taxon>Rhabditoidea</taxon>
        <taxon>Rhabditidae</taxon>
        <taxon>Diploscapter</taxon>
    </lineage>
</organism>
<gene>
    <name evidence="8" type="ORF">WR25_20420</name>
</gene>
<dbReference type="AlphaFoldDB" id="A0A2A2JMB3"/>
<dbReference type="Gene3D" id="1.20.1070.10">
    <property type="entry name" value="Rhodopsin 7-helix transmembrane proteins"/>
    <property type="match status" value="1"/>
</dbReference>
<feature type="compositionally biased region" description="Basic and acidic residues" evidence="5">
    <location>
        <begin position="374"/>
        <end position="393"/>
    </location>
</feature>
<feature type="domain" description="G-protein coupled receptors family 1 profile" evidence="7">
    <location>
        <begin position="38"/>
        <end position="313"/>
    </location>
</feature>
<evidence type="ECO:0000256" key="6">
    <source>
        <dbReference type="SAM" id="Phobius"/>
    </source>
</evidence>
<comment type="caution">
    <text evidence="8">The sequence shown here is derived from an EMBL/GenBank/DDBJ whole genome shotgun (WGS) entry which is preliminary data.</text>
</comment>
<evidence type="ECO:0000313" key="8">
    <source>
        <dbReference type="EMBL" id="PAV62692.1"/>
    </source>
</evidence>
<name>A0A2A2JMB3_9BILA</name>
<evidence type="ECO:0000256" key="5">
    <source>
        <dbReference type="SAM" id="MobiDB-lite"/>
    </source>
</evidence>
<keyword evidence="2 6" id="KW-0812">Transmembrane</keyword>
<proteinExistence type="predicted"/>
<dbReference type="InterPro" id="IPR000276">
    <property type="entry name" value="GPCR_Rhodpsn"/>
</dbReference>
<dbReference type="STRING" id="2018661.A0A2A2JMB3"/>
<evidence type="ECO:0000256" key="4">
    <source>
        <dbReference type="ARBA" id="ARBA00023136"/>
    </source>
</evidence>
<dbReference type="PANTHER" id="PTHR46641">
    <property type="entry name" value="FMRFAMIDE RECEPTOR-RELATED"/>
    <property type="match status" value="1"/>
</dbReference>
<comment type="subcellular location">
    <subcellularLocation>
        <location evidence="1">Membrane</location>
    </subcellularLocation>
</comment>
<accession>A0A2A2JMB3</accession>
<evidence type="ECO:0000256" key="3">
    <source>
        <dbReference type="ARBA" id="ARBA00022989"/>
    </source>
</evidence>
<dbReference type="PROSITE" id="PS50262">
    <property type="entry name" value="G_PROTEIN_RECEP_F1_2"/>
    <property type="match status" value="1"/>
</dbReference>
<protein>
    <recommendedName>
        <fullName evidence="7">G-protein coupled receptors family 1 profile domain-containing protein</fullName>
    </recommendedName>
</protein>
<dbReference type="EMBL" id="LIAE01010351">
    <property type="protein sequence ID" value="PAV62692.1"/>
    <property type="molecule type" value="Genomic_DNA"/>
</dbReference>
<reference evidence="8 9" key="1">
    <citation type="journal article" date="2017" name="Curr. Biol.">
        <title>Genome architecture and evolution of a unichromosomal asexual nematode.</title>
        <authorList>
            <person name="Fradin H."/>
            <person name="Zegar C."/>
            <person name="Gutwein M."/>
            <person name="Lucas J."/>
            <person name="Kovtun M."/>
            <person name="Corcoran D."/>
            <person name="Baugh L.R."/>
            <person name="Kiontke K."/>
            <person name="Gunsalus K."/>
            <person name="Fitch D.H."/>
            <person name="Piano F."/>
        </authorList>
    </citation>
    <scope>NUCLEOTIDE SEQUENCE [LARGE SCALE GENOMIC DNA]</scope>
    <source>
        <strain evidence="8">PF1309</strain>
    </source>
</reference>
<feature type="region of interest" description="Disordered" evidence="5">
    <location>
        <begin position="364"/>
        <end position="404"/>
    </location>
</feature>
<dbReference type="CDD" id="cd14978">
    <property type="entry name" value="7tmA_FMRFamide_R-like"/>
    <property type="match status" value="1"/>
</dbReference>
<dbReference type="OrthoDB" id="10011262at2759"/>
<dbReference type="InterPro" id="IPR017452">
    <property type="entry name" value="GPCR_Rhodpsn_7TM"/>
</dbReference>
<dbReference type="PANTHER" id="PTHR46641:SF24">
    <property type="entry name" value="G-PROTEIN COUPLED RECEPTORS FAMILY 1 PROFILE DOMAIN-CONTAINING PROTEIN"/>
    <property type="match status" value="1"/>
</dbReference>
<dbReference type="Pfam" id="PF00001">
    <property type="entry name" value="7tm_1"/>
    <property type="match status" value="1"/>
</dbReference>
<dbReference type="GO" id="GO:0004930">
    <property type="term" value="F:G protein-coupled receptor activity"/>
    <property type="evidence" value="ECO:0007669"/>
    <property type="project" value="InterPro"/>
</dbReference>
<feature type="transmembrane region" description="Helical" evidence="6">
    <location>
        <begin position="198"/>
        <end position="220"/>
    </location>
</feature>
<evidence type="ECO:0000256" key="2">
    <source>
        <dbReference type="ARBA" id="ARBA00022692"/>
    </source>
</evidence>
<dbReference type="InterPro" id="IPR052954">
    <property type="entry name" value="GPCR-Ligand_Int"/>
</dbReference>
<feature type="transmembrane region" description="Helical" evidence="6">
    <location>
        <begin position="57"/>
        <end position="79"/>
    </location>
</feature>
<dbReference type="Proteomes" id="UP000218231">
    <property type="component" value="Unassembled WGS sequence"/>
</dbReference>
<sequence length="420" mass="48105">MESAPADASTSYVQELFSFENVESITYSYLVPMVCLPGIVAATLSTIIFARMRATSLEVLLCGLSFFDVLVLTASLLIYPSMKACTDVEDEEDQINSLVCHFFWKTTYIVFPLSLMAQVGSVYTYVAVTFDRFVAICWPLRKRVWCTPHTSMIILAIIGAFSILFKLPAYFETRIDENGMIRPSELRESYFYMRFYNFYLYVILIQIIPWTVIISLNSVVTHKVHIAYRLQAALTNCNQLNSKNPKGRREDAERKITIMTLVITVIFILCNIPPGINNMLETLDNEWKMKFRQRIVITNLLVCVNSATNTIIYCVFNRKFRKAVLKFLHVTKAPYRSSSRYNREDQSHIISHVMQYVIEQPVYHSPNHSPQSPESKERMKGRGRDGGEEDRHSTGQFGHQGIHCVGGEGGTQMTTFFCKT</sequence>
<evidence type="ECO:0000256" key="1">
    <source>
        <dbReference type="ARBA" id="ARBA00004370"/>
    </source>
</evidence>
<dbReference type="PRINTS" id="PR00237">
    <property type="entry name" value="GPCRRHODOPSN"/>
</dbReference>
<dbReference type="GO" id="GO:0016020">
    <property type="term" value="C:membrane"/>
    <property type="evidence" value="ECO:0007669"/>
    <property type="project" value="UniProtKB-SubCell"/>
</dbReference>
<dbReference type="SUPFAM" id="SSF81321">
    <property type="entry name" value="Family A G protein-coupled receptor-like"/>
    <property type="match status" value="1"/>
</dbReference>
<feature type="transmembrane region" description="Helical" evidence="6">
    <location>
        <begin position="152"/>
        <end position="171"/>
    </location>
</feature>